<dbReference type="Proteomes" id="UP000001876">
    <property type="component" value="Unassembled WGS sequence"/>
</dbReference>
<feature type="signal peptide" evidence="2">
    <location>
        <begin position="1"/>
        <end position="25"/>
    </location>
</feature>
<feature type="compositionally biased region" description="Basic and acidic residues" evidence="1">
    <location>
        <begin position="181"/>
        <end position="196"/>
    </location>
</feature>
<keyword evidence="4" id="KW-1185">Reference proteome</keyword>
<accession>C1N303</accession>
<organism evidence="4">
    <name type="scientific">Micromonas pusilla (strain CCMP1545)</name>
    <name type="common">Picoplanktonic green alga</name>
    <dbReference type="NCBI Taxonomy" id="564608"/>
    <lineage>
        <taxon>Eukaryota</taxon>
        <taxon>Viridiplantae</taxon>
        <taxon>Chlorophyta</taxon>
        <taxon>Mamiellophyceae</taxon>
        <taxon>Mamiellales</taxon>
        <taxon>Mamiellaceae</taxon>
        <taxon>Micromonas</taxon>
    </lineage>
</organism>
<evidence type="ECO:0000313" key="3">
    <source>
        <dbReference type="EMBL" id="EEH53112.1"/>
    </source>
</evidence>
<name>C1N303_MICPC</name>
<gene>
    <name evidence="3" type="ORF">MICPUCDRAFT_48497</name>
</gene>
<evidence type="ECO:0000256" key="2">
    <source>
        <dbReference type="SAM" id="SignalP"/>
    </source>
</evidence>
<dbReference type="EMBL" id="GG663746">
    <property type="protein sequence ID" value="EEH53112.1"/>
    <property type="molecule type" value="Genomic_DNA"/>
</dbReference>
<dbReference type="InterPro" id="IPR027417">
    <property type="entry name" value="P-loop_NTPase"/>
</dbReference>
<dbReference type="GeneID" id="9687733"/>
<reference evidence="3 4" key="1">
    <citation type="journal article" date="2009" name="Science">
        <title>Green evolution and dynamic adaptations revealed by genomes of the marine picoeukaryotes Micromonas.</title>
        <authorList>
            <person name="Worden A.Z."/>
            <person name="Lee J.H."/>
            <person name="Mock T."/>
            <person name="Rouze P."/>
            <person name="Simmons M.P."/>
            <person name="Aerts A.L."/>
            <person name="Allen A.E."/>
            <person name="Cuvelier M.L."/>
            <person name="Derelle E."/>
            <person name="Everett M.V."/>
            <person name="Foulon E."/>
            <person name="Grimwood J."/>
            <person name="Gundlach H."/>
            <person name="Henrissat B."/>
            <person name="Napoli C."/>
            <person name="McDonald S.M."/>
            <person name="Parker M.S."/>
            <person name="Rombauts S."/>
            <person name="Salamov A."/>
            <person name="Von Dassow P."/>
            <person name="Badger J.H."/>
            <person name="Coutinho P.M."/>
            <person name="Demir E."/>
            <person name="Dubchak I."/>
            <person name="Gentemann C."/>
            <person name="Eikrem W."/>
            <person name="Gready J.E."/>
            <person name="John U."/>
            <person name="Lanier W."/>
            <person name="Lindquist E.A."/>
            <person name="Lucas S."/>
            <person name="Mayer K.F."/>
            <person name="Moreau H."/>
            <person name="Not F."/>
            <person name="Otillar R."/>
            <person name="Panaud O."/>
            <person name="Pangilinan J."/>
            <person name="Paulsen I."/>
            <person name="Piegu B."/>
            <person name="Poliakov A."/>
            <person name="Robbens S."/>
            <person name="Schmutz J."/>
            <person name="Toulza E."/>
            <person name="Wyss T."/>
            <person name="Zelensky A."/>
            <person name="Zhou K."/>
            <person name="Armbrust E.V."/>
            <person name="Bhattacharya D."/>
            <person name="Goodenough U.W."/>
            <person name="Van de Peer Y."/>
            <person name="Grigoriev I.V."/>
        </authorList>
    </citation>
    <scope>NUCLEOTIDE SEQUENCE [LARGE SCALE GENOMIC DNA]</scope>
    <source>
        <strain evidence="3 4">CCMP1545</strain>
    </source>
</reference>
<evidence type="ECO:0000313" key="4">
    <source>
        <dbReference type="Proteomes" id="UP000001876"/>
    </source>
</evidence>
<dbReference type="InterPro" id="IPR040632">
    <property type="entry name" value="Sulfotransfer_4"/>
</dbReference>
<dbReference type="OrthoDB" id="498847at2759"/>
<dbReference type="Pfam" id="PF17784">
    <property type="entry name" value="Sulfotransfer_4"/>
    <property type="match status" value="1"/>
</dbReference>
<keyword evidence="2" id="KW-0732">Signal</keyword>
<feature type="compositionally biased region" description="Basic and acidic residues" evidence="1">
    <location>
        <begin position="45"/>
        <end position="61"/>
    </location>
</feature>
<feature type="compositionally biased region" description="Acidic residues" evidence="1">
    <location>
        <begin position="165"/>
        <end position="174"/>
    </location>
</feature>
<dbReference type="AlphaFoldDB" id="C1N303"/>
<feature type="region of interest" description="Disordered" evidence="1">
    <location>
        <begin position="160"/>
        <end position="207"/>
    </location>
</feature>
<feature type="compositionally biased region" description="Basic residues" evidence="1">
    <location>
        <begin position="62"/>
        <end position="71"/>
    </location>
</feature>
<proteinExistence type="predicted"/>
<dbReference type="RefSeq" id="XP_003062293.1">
    <property type="nucleotide sequence ID" value="XM_003062247.1"/>
</dbReference>
<evidence type="ECO:0000256" key="1">
    <source>
        <dbReference type="SAM" id="MobiDB-lite"/>
    </source>
</evidence>
<feature type="chain" id="PRO_5002910732" evidence="2">
    <location>
        <begin position="26"/>
        <end position="611"/>
    </location>
</feature>
<dbReference type="KEGG" id="mpp:MICPUCDRAFT_48497"/>
<feature type="region of interest" description="Disordered" evidence="1">
    <location>
        <begin position="27"/>
        <end position="86"/>
    </location>
</feature>
<dbReference type="PROSITE" id="PS51257">
    <property type="entry name" value="PROKAR_LIPOPROTEIN"/>
    <property type="match status" value="1"/>
</dbReference>
<feature type="region of interest" description="Disordered" evidence="1">
    <location>
        <begin position="588"/>
        <end position="611"/>
    </location>
</feature>
<sequence>MASRRARALLALLALLLACASRVAADAASARLGSEEKPTPTLADDIAKHKAEHKAEHEAEHKAKRAHHGHGKAPEESPDASDASAAKPVTDVIADAAAKIEEHGDANIAHHAKELEAHSEANAEALSHSNPHEEGSLADDIHKHKEKRRIEELARAGVADGAVDAYDDDDDDEPAAASAADDERPAASEEKVEKVVAPDGDATAPVDLSRGWKDQRVAAGVDAEENFSDRGGGGGGFFDKVKSFFGFGPPRIVEEDPDGVFDPNAKYSLTTEALASDVSRRVQTFSVGLDPDVEETAAEWFQSLGYRTMSGDEQFAHKPSISTLGFVTPASAPSIFKDFEMAKAYCETPDGDDKSLGRFGKDFDFANWIPVATWTKKLAGSYPDAKFLLFETPPEIWFGRISRRAQAAEERALECGCDARDDRESWTISDECGDDVSGNHYCNAYPCVWEKTFGSASPLLHKARWIEKYDEHVKGVKEAFKQPFIGEDRLLVIQESSIRNLARHPPAKTATKLVTFLGMNEEDPESFGLRHPFEPRLAQKSNDHPWRTGFILLCVAGLGVAALASPNALSAGVARVRDAFNGGGGGGYDGGGGGNRAFEAPHRKNTYGGYD</sequence>
<protein>
    <submittedName>
        <fullName evidence="3">Predicted protein</fullName>
    </submittedName>
</protein>
<dbReference type="Gene3D" id="3.40.50.300">
    <property type="entry name" value="P-loop containing nucleotide triphosphate hydrolases"/>
    <property type="match status" value="1"/>
</dbReference>